<evidence type="ECO:0000256" key="9">
    <source>
        <dbReference type="ARBA" id="ARBA00049164"/>
    </source>
</evidence>
<dbReference type="EC" id="1.1.1.1" evidence="3"/>
<dbReference type="FunFam" id="3.40.50.720:FF:000039">
    <property type="entry name" value="Alcohol dehydrogenase AdhP"/>
    <property type="match status" value="1"/>
</dbReference>
<evidence type="ECO:0000256" key="11">
    <source>
        <dbReference type="RuleBase" id="RU361277"/>
    </source>
</evidence>
<dbReference type="InterPro" id="IPR011032">
    <property type="entry name" value="GroES-like_sf"/>
</dbReference>
<dbReference type="InterPro" id="IPR036291">
    <property type="entry name" value="NAD(P)-bd_dom_sf"/>
</dbReference>
<comment type="catalytic activity">
    <reaction evidence="9">
        <text>a secondary alcohol + NAD(+) = a ketone + NADH + H(+)</text>
        <dbReference type="Rhea" id="RHEA:10740"/>
        <dbReference type="ChEBI" id="CHEBI:15378"/>
        <dbReference type="ChEBI" id="CHEBI:17087"/>
        <dbReference type="ChEBI" id="CHEBI:35681"/>
        <dbReference type="ChEBI" id="CHEBI:57540"/>
        <dbReference type="ChEBI" id="CHEBI:57945"/>
        <dbReference type="EC" id="1.1.1.1"/>
    </reaction>
</comment>
<comment type="caution">
    <text evidence="13">The sequence shown here is derived from an EMBL/GenBank/DDBJ whole genome shotgun (WGS) entry which is preliminary data.</text>
</comment>
<dbReference type="Gene3D" id="3.90.180.10">
    <property type="entry name" value="Medium-chain alcohol dehydrogenases, catalytic domain"/>
    <property type="match status" value="1"/>
</dbReference>
<evidence type="ECO:0000256" key="1">
    <source>
        <dbReference type="ARBA" id="ARBA00001947"/>
    </source>
</evidence>
<dbReference type="NCBIfam" id="NF006940">
    <property type="entry name" value="PRK09422.1"/>
    <property type="match status" value="1"/>
</dbReference>
<evidence type="ECO:0000313" key="13">
    <source>
        <dbReference type="EMBL" id="KAB1657805.1"/>
    </source>
</evidence>
<dbReference type="InterPro" id="IPR002328">
    <property type="entry name" value="ADH_Zn_CS"/>
</dbReference>
<dbReference type="Pfam" id="PF00107">
    <property type="entry name" value="ADH_zinc_N"/>
    <property type="match status" value="1"/>
</dbReference>
<keyword evidence="7 13" id="KW-0560">Oxidoreductase</keyword>
<reference evidence="13 14" key="1">
    <citation type="submission" date="2019-09" db="EMBL/GenBank/DDBJ databases">
        <title>Phylogeny of genus Pseudoclavibacter and closely related genus.</title>
        <authorList>
            <person name="Li Y."/>
        </authorList>
    </citation>
    <scope>NUCLEOTIDE SEQUENCE [LARGE SCALE GENOMIC DNA]</scope>
    <source>
        <strain evidence="13 14">DSM 23821</strain>
    </source>
</reference>
<dbReference type="InterPro" id="IPR020843">
    <property type="entry name" value="ER"/>
</dbReference>
<accession>A0A7J5BTY0</accession>
<dbReference type="InterPro" id="IPR013149">
    <property type="entry name" value="ADH-like_C"/>
</dbReference>
<name>A0A7J5BTY0_9MICO</name>
<comment type="catalytic activity">
    <reaction evidence="10">
        <text>a primary alcohol + NAD(+) = an aldehyde + NADH + H(+)</text>
        <dbReference type="Rhea" id="RHEA:10736"/>
        <dbReference type="ChEBI" id="CHEBI:15378"/>
        <dbReference type="ChEBI" id="CHEBI:15734"/>
        <dbReference type="ChEBI" id="CHEBI:17478"/>
        <dbReference type="ChEBI" id="CHEBI:57540"/>
        <dbReference type="ChEBI" id="CHEBI:57945"/>
        <dbReference type="EC" id="1.1.1.1"/>
    </reaction>
</comment>
<gene>
    <name evidence="13" type="primary">adhP</name>
    <name evidence="13" type="ORF">F8O01_07590</name>
</gene>
<dbReference type="RefSeq" id="WP_158040287.1">
    <property type="nucleotide sequence ID" value="NZ_JACCFV010000001.1"/>
</dbReference>
<dbReference type="Gene3D" id="3.40.50.720">
    <property type="entry name" value="NAD(P)-binding Rossmann-like Domain"/>
    <property type="match status" value="1"/>
</dbReference>
<dbReference type="GO" id="GO:0004022">
    <property type="term" value="F:alcohol dehydrogenase (NAD+) activity"/>
    <property type="evidence" value="ECO:0007669"/>
    <property type="project" value="UniProtKB-EC"/>
</dbReference>
<dbReference type="PANTHER" id="PTHR42940">
    <property type="entry name" value="ALCOHOL DEHYDROGENASE 1-RELATED"/>
    <property type="match status" value="1"/>
</dbReference>
<dbReference type="GO" id="GO:0008270">
    <property type="term" value="F:zinc ion binding"/>
    <property type="evidence" value="ECO:0007669"/>
    <property type="project" value="InterPro"/>
</dbReference>
<keyword evidence="5 11" id="KW-0479">Metal-binding</keyword>
<evidence type="ECO:0000256" key="3">
    <source>
        <dbReference type="ARBA" id="ARBA00013190"/>
    </source>
</evidence>
<evidence type="ECO:0000313" key="14">
    <source>
        <dbReference type="Proteomes" id="UP000467240"/>
    </source>
</evidence>
<evidence type="ECO:0000256" key="4">
    <source>
        <dbReference type="ARBA" id="ARBA00016352"/>
    </source>
</evidence>
<dbReference type="EMBL" id="WBJZ01000008">
    <property type="protein sequence ID" value="KAB1657805.1"/>
    <property type="molecule type" value="Genomic_DNA"/>
</dbReference>
<dbReference type="AlphaFoldDB" id="A0A7J5BTY0"/>
<evidence type="ECO:0000256" key="5">
    <source>
        <dbReference type="ARBA" id="ARBA00022723"/>
    </source>
</evidence>
<keyword evidence="6 11" id="KW-0862">Zinc</keyword>
<evidence type="ECO:0000256" key="7">
    <source>
        <dbReference type="ARBA" id="ARBA00023002"/>
    </source>
</evidence>
<evidence type="ECO:0000256" key="2">
    <source>
        <dbReference type="ARBA" id="ARBA00008072"/>
    </source>
</evidence>
<evidence type="ECO:0000259" key="12">
    <source>
        <dbReference type="SMART" id="SM00829"/>
    </source>
</evidence>
<proteinExistence type="inferred from homology"/>
<dbReference type="SMART" id="SM00829">
    <property type="entry name" value="PKS_ER"/>
    <property type="match status" value="1"/>
</dbReference>
<dbReference type="Proteomes" id="UP000467240">
    <property type="component" value="Unassembled WGS sequence"/>
</dbReference>
<comment type="similarity">
    <text evidence="2 11">Belongs to the zinc-containing alcohol dehydrogenase family.</text>
</comment>
<dbReference type="CDD" id="cd08297">
    <property type="entry name" value="CAD3"/>
    <property type="match status" value="1"/>
</dbReference>
<dbReference type="PANTHER" id="PTHR42940:SF8">
    <property type="entry name" value="VACUOLAR PROTEIN SORTING-ASSOCIATED PROTEIN 11"/>
    <property type="match status" value="1"/>
</dbReference>
<feature type="domain" description="Enoyl reductase (ER)" evidence="12">
    <location>
        <begin position="15"/>
        <end position="339"/>
    </location>
</feature>
<comment type="cofactor">
    <cofactor evidence="1 11">
        <name>Zn(2+)</name>
        <dbReference type="ChEBI" id="CHEBI:29105"/>
    </cofactor>
</comment>
<organism evidence="13 14">
    <name type="scientific">Pseudoclavibacter chungangensis</name>
    <dbReference type="NCBI Taxonomy" id="587635"/>
    <lineage>
        <taxon>Bacteria</taxon>
        <taxon>Bacillati</taxon>
        <taxon>Actinomycetota</taxon>
        <taxon>Actinomycetes</taxon>
        <taxon>Micrococcales</taxon>
        <taxon>Microbacteriaceae</taxon>
        <taxon>Pseudoclavibacter</taxon>
    </lineage>
</organism>
<evidence type="ECO:0000256" key="8">
    <source>
        <dbReference type="ARBA" id="ARBA00023027"/>
    </source>
</evidence>
<evidence type="ECO:0000256" key="10">
    <source>
        <dbReference type="ARBA" id="ARBA00049243"/>
    </source>
</evidence>
<dbReference type="PROSITE" id="PS00059">
    <property type="entry name" value="ADH_ZINC"/>
    <property type="match status" value="1"/>
</dbReference>
<dbReference type="InterPro" id="IPR013154">
    <property type="entry name" value="ADH-like_N"/>
</dbReference>
<dbReference type="SUPFAM" id="SSF50129">
    <property type="entry name" value="GroES-like"/>
    <property type="match status" value="1"/>
</dbReference>
<keyword evidence="14" id="KW-1185">Reference proteome</keyword>
<evidence type="ECO:0000256" key="6">
    <source>
        <dbReference type="ARBA" id="ARBA00022833"/>
    </source>
</evidence>
<keyword evidence="8" id="KW-0520">NAD</keyword>
<dbReference type="OrthoDB" id="3567264at2"/>
<dbReference type="Pfam" id="PF08240">
    <property type="entry name" value="ADH_N"/>
    <property type="match status" value="1"/>
</dbReference>
<sequence length="344" mass="36449">MTGTNIRAAIVREFGAPLEVDQYELPEPGPHQALVRVLTSGVCHTDLHAAEGDWPVKPSPPFVPGHEGVGIVEAVGPDVTDVQVGDLIGNAWLWSACGECEYCESGWETLCEAQQNGGYSVDGSFGDHMIVDTRYAARVPEGADPLEVAPVLCAGVTVYKALKRTEARPGQWVAITGIGGLGHIAVQYAVAMGLRVVAVDVSDEKLELAKKHGAEVTVNAREVDPIAAVHEATGGTHAVVVTAVHPAAFGQAIGFTRRGGTIVFVGLPPGDFPAPIFDIVLKGLTIRGSIVGTRRDLAEALDFYARGLIHPTVTARPLEDINAVFDEMRAGKIDGRVVVDFREN</sequence>
<protein>
    <recommendedName>
        <fullName evidence="4">Alcohol dehydrogenase</fullName>
        <ecNumber evidence="3">1.1.1.1</ecNumber>
    </recommendedName>
</protein>
<dbReference type="SUPFAM" id="SSF51735">
    <property type="entry name" value="NAD(P)-binding Rossmann-fold domains"/>
    <property type="match status" value="1"/>
</dbReference>
<dbReference type="FunFam" id="3.90.180.10:FF:000002">
    <property type="entry name" value="Alcohol dehydrogenase AdhP"/>
    <property type="match status" value="1"/>
</dbReference>